<reference evidence="1" key="1">
    <citation type="submission" date="2014-11" db="EMBL/GenBank/DDBJ databases">
        <authorList>
            <person name="Amaro Gonzalez C."/>
        </authorList>
    </citation>
    <scope>NUCLEOTIDE SEQUENCE</scope>
</reference>
<proteinExistence type="predicted"/>
<organism evidence="1">
    <name type="scientific">Anguilla anguilla</name>
    <name type="common">European freshwater eel</name>
    <name type="synonym">Muraena anguilla</name>
    <dbReference type="NCBI Taxonomy" id="7936"/>
    <lineage>
        <taxon>Eukaryota</taxon>
        <taxon>Metazoa</taxon>
        <taxon>Chordata</taxon>
        <taxon>Craniata</taxon>
        <taxon>Vertebrata</taxon>
        <taxon>Euteleostomi</taxon>
        <taxon>Actinopterygii</taxon>
        <taxon>Neopterygii</taxon>
        <taxon>Teleostei</taxon>
        <taxon>Anguilliformes</taxon>
        <taxon>Anguillidae</taxon>
        <taxon>Anguilla</taxon>
    </lineage>
</organism>
<dbReference type="AlphaFoldDB" id="A0A0E9QG15"/>
<dbReference type="EMBL" id="GBXM01092781">
    <property type="protein sequence ID" value="JAH15796.1"/>
    <property type="molecule type" value="Transcribed_RNA"/>
</dbReference>
<name>A0A0E9QG15_ANGAN</name>
<protein>
    <submittedName>
        <fullName evidence="1">Uncharacterized protein</fullName>
    </submittedName>
</protein>
<accession>A0A0E9QG15</accession>
<reference evidence="1" key="2">
    <citation type="journal article" date="2015" name="Fish Shellfish Immunol.">
        <title>Early steps in the European eel (Anguilla anguilla)-Vibrio vulnificus interaction in the gills: Role of the RtxA13 toxin.</title>
        <authorList>
            <person name="Callol A."/>
            <person name="Pajuelo D."/>
            <person name="Ebbesson L."/>
            <person name="Teles M."/>
            <person name="MacKenzie S."/>
            <person name="Amaro C."/>
        </authorList>
    </citation>
    <scope>NUCLEOTIDE SEQUENCE</scope>
</reference>
<dbReference type="EMBL" id="GBXM01072699">
    <property type="protein sequence ID" value="JAH35878.1"/>
    <property type="molecule type" value="Transcribed_RNA"/>
</dbReference>
<evidence type="ECO:0000313" key="1">
    <source>
        <dbReference type="EMBL" id="JAH15796.1"/>
    </source>
</evidence>
<sequence length="36" mass="4469">MKEASWNQECRELFHVLIPWLNSPKHFEQRARVPYK</sequence>